<dbReference type="Gene3D" id="1.10.287.70">
    <property type="match status" value="1"/>
</dbReference>
<feature type="domain" description="Potassium channel" evidence="2">
    <location>
        <begin position="16"/>
        <end position="92"/>
    </location>
</feature>
<dbReference type="EMBL" id="MN740948">
    <property type="protein sequence ID" value="QHU19372.1"/>
    <property type="molecule type" value="Genomic_DNA"/>
</dbReference>
<organism evidence="3">
    <name type="scientific">viral metagenome</name>
    <dbReference type="NCBI Taxonomy" id="1070528"/>
    <lineage>
        <taxon>unclassified sequences</taxon>
        <taxon>metagenomes</taxon>
        <taxon>organismal metagenomes</taxon>
    </lineage>
</organism>
<name>A0A6C0KMX7_9ZZZZ</name>
<feature type="transmembrane region" description="Helical" evidence="1">
    <location>
        <begin position="7"/>
        <end position="28"/>
    </location>
</feature>
<sequence>MFKNSQIISITFLFNILVVFIFSLIYSSILPNNFEPLNPKDKLTYVDYLFYAITIQCGVGLPDITALSDIAKILAMVQQLILLGSSFILLQLFYNKK</sequence>
<evidence type="ECO:0000259" key="2">
    <source>
        <dbReference type="Pfam" id="PF07885"/>
    </source>
</evidence>
<dbReference type="SUPFAM" id="SSF81324">
    <property type="entry name" value="Voltage-gated potassium channels"/>
    <property type="match status" value="1"/>
</dbReference>
<reference evidence="3" key="1">
    <citation type="journal article" date="2020" name="Nature">
        <title>Giant virus diversity and host interactions through global metagenomics.</title>
        <authorList>
            <person name="Schulz F."/>
            <person name="Roux S."/>
            <person name="Paez-Espino D."/>
            <person name="Jungbluth S."/>
            <person name="Walsh D.A."/>
            <person name="Denef V.J."/>
            <person name="McMahon K.D."/>
            <person name="Konstantinidis K.T."/>
            <person name="Eloe-Fadrosh E.A."/>
            <person name="Kyrpides N.C."/>
            <person name="Woyke T."/>
        </authorList>
    </citation>
    <scope>NUCLEOTIDE SEQUENCE</scope>
    <source>
        <strain evidence="3">GVMAG-S-3300013014-104</strain>
    </source>
</reference>
<dbReference type="InterPro" id="IPR013099">
    <property type="entry name" value="K_chnl_dom"/>
</dbReference>
<proteinExistence type="predicted"/>
<accession>A0A6C0KMX7</accession>
<dbReference type="AlphaFoldDB" id="A0A6C0KMX7"/>
<keyword evidence="1" id="KW-0472">Membrane</keyword>
<keyword evidence="1" id="KW-0812">Transmembrane</keyword>
<evidence type="ECO:0000256" key="1">
    <source>
        <dbReference type="SAM" id="Phobius"/>
    </source>
</evidence>
<protein>
    <recommendedName>
        <fullName evidence="2">Potassium channel domain-containing protein</fullName>
    </recommendedName>
</protein>
<dbReference type="Pfam" id="PF07885">
    <property type="entry name" value="Ion_trans_2"/>
    <property type="match status" value="1"/>
</dbReference>
<feature type="transmembrane region" description="Helical" evidence="1">
    <location>
        <begin position="73"/>
        <end position="94"/>
    </location>
</feature>
<evidence type="ECO:0000313" key="3">
    <source>
        <dbReference type="EMBL" id="QHU19372.1"/>
    </source>
</evidence>
<keyword evidence="1" id="KW-1133">Transmembrane helix</keyword>